<evidence type="ECO:0000256" key="2">
    <source>
        <dbReference type="ARBA" id="ARBA00011344"/>
    </source>
</evidence>
<gene>
    <name evidence="8" type="ORF">CLV46_3117</name>
</gene>
<dbReference type="InterPro" id="IPR032710">
    <property type="entry name" value="NTF2-like_dom_sf"/>
</dbReference>
<dbReference type="GO" id="GO:0006352">
    <property type="term" value="P:DNA-templated transcription initiation"/>
    <property type="evidence" value="ECO:0007669"/>
    <property type="project" value="InterPro"/>
</dbReference>
<dbReference type="PANTHER" id="PTHR30173">
    <property type="entry name" value="SIGMA 19 FACTOR"/>
    <property type="match status" value="1"/>
</dbReference>
<keyword evidence="5" id="KW-0804">Transcription</keyword>
<dbReference type="EMBL" id="PGFF01000001">
    <property type="protein sequence ID" value="PJJ73524.1"/>
    <property type="molecule type" value="Genomic_DNA"/>
</dbReference>
<dbReference type="InterPro" id="IPR013324">
    <property type="entry name" value="RNA_pol_sigma_r3/r4-like"/>
</dbReference>
<dbReference type="Gene3D" id="3.10.450.50">
    <property type="match status" value="1"/>
</dbReference>
<keyword evidence="4" id="KW-0731">Sigma factor</keyword>
<dbReference type="Proteomes" id="UP000228758">
    <property type="component" value="Unassembled WGS sequence"/>
</dbReference>
<dbReference type="InterPro" id="IPR036388">
    <property type="entry name" value="WH-like_DNA-bd_sf"/>
</dbReference>
<evidence type="ECO:0000313" key="8">
    <source>
        <dbReference type="EMBL" id="PJJ73524.1"/>
    </source>
</evidence>
<dbReference type="SUPFAM" id="SSF88659">
    <property type="entry name" value="Sigma3 and sigma4 domains of RNA polymerase sigma factors"/>
    <property type="match status" value="1"/>
</dbReference>
<evidence type="ECO:0000313" key="9">
    <source>
        <dbReference type="Proteomes" id="UP000228758"/>
    </source>
</evidence>
<dbReference type="AlphaFoldDB" id="A0A2M9CNS8"/>
<dbReference type="GO" id="GO:0016987">
    <property type="term" value="F:sigma factor activity"/>
    <property type="evidence" value="ECO:0007669"/>
    <property type="project" value="UniProtKB-KW"/>
</dbReference>
<dbReference type="RefSeq" id="WP_245866951.1">
    <property type="nucleotide sequence ID" value="NZ_PGFF01000001.1"/>
</dbReference>
<comment type="similarity">
    <text evidence="1">Belongs to the sigma-70 factor family. ECF subfamily.</text>
</comment>
<comment type="subunit">
    <text evidence="2">Interacts transiently with the RNA polymerase catalytic core formed by RpoA, RpoB, RpoC and RpoZ (2 alpha, 1 beta, 1 beta' and 1 omega subunit) to form the RNA polymerase holoenzyme that can initiate transcription.</text>
</comment>
<evidence type="ECO:0000256" key="5">
    <source>
        <dbReference type="ARBA" id="ARBA00023163"/>
    </source>
</evidence>
<evidence type="ECO:0000259" key="6">
    <source>
        <dbReference type="Pfam" id="PF04542"/>
    </source>
</evidence>
<evidence type="ECO:0000256" key="3">
    <source>
        <dbReference type="ARBA" id="ARBA00023015"/>
    </source>
</evidence>
<evidence type="ECO:0000256" key="4">
    <source>
        <dbReference type="ARBA" id="ARBA00023082"/>
    </source>
</evidence>
<dbReference type="Gene3D" id="1.10.10.10">
    <property type="entry name" value="Winged helix-like DNA-binding domain superfamily/Winged helix DNA-binding domain"/>
    <property type="match status" value="1"/>
</dbReference>
<dbReference type="InterPro" id="IPR007627">
    <property type="entry name" value="RNA_pol_sigma70_r2"/>
</dbReference>
<evidence type="ECO:0000259" key="7">
    <source>
        <dbReference type="Pfam" id="PF08281"/>
    </source>
</evidence>
<keyword evidence="9" id="KW-1185">Reference proteome</keyword>
<organism evidence="8 9">
    <name type="scientific">Diaminobutyricimonas aerilata</name>
    <dbReference type="NCBI Taxonomy" id="1162967"/>
    <lineage>
        <taxon>Bacteria</taxon>
        <taxon>Bacillati</taxon>
        <taxon>Actinomycetota</taxon>
        <taxon>Actinomycetes</taxon>
        <taxon>Micrococcales</taxon>
        <taxon>Microbacteriaceae</taxon>
        <taxon>Diaminobutyricimonas</taxon>
    </lineage>
</organism>
<dbReference type="NCBIfam" id="NF007214">
    <property type="entry name" value="PRK09636.1"/>
    <property type="match status" value="1"/>
</dbReference>
<dbReference type="InterPro" id="IPR052704">
    <property type="entry name" value="ECF_Sigma-70_Domain"/>
</dbReference>
<dbReference type="PANTHER" id="PTHR30173:SF43">
    <property type="entry name" value="ECF RNA POLYMERASE SIGMA FACTOR SIGI-RELATED"/>
    <property type="match status" value="1"/>
</dbReference>
<feature type="domain" description="RNA polymerase sigma factor 70 region 4 type 2" evidence="7">
    <location>
        <begin position="141"/>
        <end position="186"/>
    </location>
</feature>
<dbReference type="GO" id="GO:0003677">
    <property type="term" value="F:DNA binding"/>
    <property type="evidence" value="ECO:0007669"/>
    <property type="project" value="InterPro"/>
</dbReference>
<dbReference type="Pfam" id="PF04542">
    <property type="entry name" value="Sigma70_r2"/>
    <property type="match status" value="1"/>
</dbReference>
<dbReference type="SUPFAM" id="SSF88946">
    <property type="entry name" value="Sigma2 domain of RNA polymerase sigma factors"/>
    <property type="match status" value="1"/>
</dbReference>
<keyword evidence="3" id="KW-0805">Transcription regulation</keyword>
<proteinExistence type="inferred from homology"/>
<dbReference type="InterPro" id="IPR013325">
    <property type="entry name" value="RNA_pol_sigma_r2"/>
</dbReference>
<evidence type="ECO:0000256" key="1">
    <source>
        <dbReference type="ARBA" id="ARBA00010641"/>
    </source>
</evidence>
<name>A0A2M9CNS8_9MICO</name>
<dbReference type="Gene3D" id="1.10.1740.10">
    <property type="match status" value="1"/>
</dbReference>
<comment type="caution">
    <text evidence="8">The sequence shown here is derived from an EMBL/GenBank/DDBJ whole genome shotgun (WGS) entry which is preliminary data.</text>
</comment>
<protein>
    <submittedName>
        <fullName evidence="8">RNA polymerase sigma-70 factor (ECF subfamily)</fullName>
    </submittedName>
</protein>
<reference evidence="8 9" key="1">
    <citation type="submission" date="2017-11" db="EMBL/GenBank/DDBJ databases">
        <title>Genomic Encyclopedia of Archaeal and Bacterial Type Strains, Phase II (KMG-II): From Individual Species to Whole Genera.</title>
        <authorList>
            <person name="Goeker M."/>
        </authorList>
    </citation>
    <scope>NUCLEOTIDE SEQUENCE [LARGE SCALE GENOMIC DNA]</scope>
    <source>
        <strain evidence="8 9">DSM 27393</strain>
    </source>
</reference>
<accession>A0A2M9CNS8</accession>
<dbReference type="Pfam" id="PF08281">
    <property type="entry name" value="Sigma70_r4_2"/>
    <property type="match status" value="1"/>
</dbReference>
<dbReference type="InterPro" id="IPR013249">
    <property type="entry name" value="RNA_pol_sigma70_r4_t2"/>
</dbReference>
<sequence>MTHSTSGRGRPPKPARHHLPDVFDERRRLVAIGYRMLGTLAEAEDAVQETYVRWYRMTDAERAAIANPQGWLTRVMSRVCLDVLGSARARRERYVGEWLPEPIPADLFSLPGRSVSRAPSADPLDSISLDEEVSTAMLIVMETMTPAERVAFVLHDVFAVPFDEIATIVGRSSAAVRQLATSARRRVRAHDARPRNTHEHDAVMRAFAQAVTQGDLTTLTHLLDPSVTLRVDGGGVVNAARRPVLGMSNVARFLVGVFQKQPELALQEHRTGDGLAFTAVYGDQLRGVVNVQVREGRITDVWLQANPRKLTAWAVRS</sequence>
<dbReference type="SUPFAM" id="SSF54427">
    <property type="entry name" value="NTF2-like"/>
    <property type="match status" value="1"/>
</dbReference>
<feature type="domain" description="RNA polymerase sigma-70 region 2" evidence="6">
    <location>
        <begin position="26"/>
        <end position="88"/>
    </location>
</feature>